<dbReference type="CDD" id="cd11559">
    <property type="entry name" value="W2_eIF4G1_like"/>
    <property type="match status" value="1"/>
</dbReference>
<feature type="region of interest" description="Disordered" evidence="6">
    <location>
        <begin position="621"/>
        <end position="893"/>
    </location>
</feature>
<dbReference type="InterPro" id="IPR016024">
    <property type="entry name" value="ARM-type_fold"/>
</dbReference>
<feature type="region of interest" description="Disordered" evidence="6">
    <location>
        <begin position="920"/>
        <end position="957"/>
    </location>
</feature>
<evidence type="ECO:0000256" key="4">
    <source>
        <dbReference type="ARBA" id="ARBA00022845"/>
    </source>
</evidence>
<feature type="compositionally biased region" description="Low complexity" evidence="6">
    <location>
        <begin position="179"/>
        <end position="195"/>
    </location>
</feature>
<feature type="region of interest" description="Disordered" evidence="6">
    <location>
        <begin position="489"/>
        <end position="592"/>
    </location>
</feature>
<keyword evidence="2 10" id="KW-0396">Initiation factor</keyword>
<feature type="compositionally biased region" description="Low complexity" evidence="6">
    <location>
        <begin position="1525"/>
        <end position="1540"/>
    </location>
</feature>
<feature type="compositionally biased region" description="Polar residues" evidence="6">
    <location>
        <begin position="521"/>
        <end position="568"/>
    </location>
</feature>
<evidence type="ECO:0000256" key="5">
    <source>
        <dbReference type="ARBA" id="ARBA00022917"/>
    </source>
</evidence>
<dbReference type="Gene3D" id="1.25.40.180">
    <property type="match status" value="3"/>
</dbReference>
<evidence type="ECO:0000256" key="2">
    <source>
        <dbReference type="ARBA" id="ARBA00022540"/>
    </source>
</evidence>
<feature type="compositionally biased region" description="Low complexity" evidence="6">
    <location>
        <begin position="627"/>
        <end position="643"/>
    </location>
</feature>
<feature type="compositionally biased region" description="Basic and acidic residues" evidence="6">
    <location>
        <begin position="776"/>
        <end position="790"/>
    </location>
</feature>
<reference evidence="10" key="1">
    <citation type="submission" date="2025-08" db="UniProtKB">
        <authorList>
            <consortium name="RefSeq"/>
        </authorList>
    </citation>
    <scope>IDENTIFICATION</scope>
    <source>
        <strain evidence="10">USDA-PBARC FA_bdor</strain>
        <tissue evidence="10">Whole organism</tissue>
    </source>
</reference>
<dbReference type="GO" id="GO:0003729">
    <property type="term" value="F:mRNA binding"/>
    <property type="evidence" value="ECO:0007669"/>
    <property type="project" value="TreeGrafter"/>
</dbReference>
<feature type="compositionally biased region" description="Acidic residues" evidence="6">
    <location>
        <begin position="838"/>
        <end position="848"/>
    </location>
</feature>
<feature type="compositionally biased region" description="Polar residues" evidence="6">
    <location>
        <begin position="498"/>
        <end position="508"/>
    </location>
</feature>
<feature type="compositionally biased region" description="Gly residues" evidence="6">
    <location>
        <begin position="1401"/>
        <end position="1412"/>
    </location>
</feature>
<feature type="compositionally biased region" description="Low complexity" evidence="6">
    <location>
        <begin position="86"/>
        <end position="107"/>
    </location>
</feature>
<feature type="compositionally biased region" description="Basic and acidic residues" evidence="6">
    <location>
        <begin position="803"/>
        <end position="817"/>
    </location>
</feature>
<keyword evidence="9" id="KW-1185">Reference proteome</keyword>
<evidence type="ECO:0000259" key="8">
    <source>
        <dbReference type="PROSITE" id="PS51366"/>
    </source>
</evidence>
<evidence type="ECO:0000256" key="6">
    <source>
        <dbReference type="SAM" id="MobiDB-lite"/>
    </source>
</evidence>
<feature type="compositionally biased region" description="Gly residues" evidence="6">
    <location>
        <begin position="133"/>
        <end position="145"/>
    </location>
</feature>
<feature type="compositionally biased region" description="Low complexity" evidence="6">
    <location>
        <begin position="152"/>
        <end position="171"/>
    </location>
</feature>
<dbReference type="PROSITE" id="PS51366">
    <property type="entry name" value="MI"/>
    <property type="match status" value="1"/>
</dbReference>
<accession>A0A9R1U481</accession>
<evidence type="ECO:0000313" key="10">
    <source>
        <dbReference type="RefSeq" id="XP_011306511.1"/>
    </source>
</evidence>
<evidence type="ECO:0000256" key="1">
    <source>
        <dbReference type="ARBA" id="ARBA00005775"/>
    </source>
</evidence>
<keyword evidence="4" id="KW-0810">Translation regulation</keyword>
<dbReference type="GeneID" id="105268546"/>
<dbReference type="SMART" id="SM00543">
    <property type="entry name" value="MIF4G"/>
    <property type="match status" value="1"/>
</dbReference>
<gene>
    <name evidence="10" type="primary">LOC105268546</name>
</gene>
<feature type="compositionally biased region" description="Polar residues" evidence="6">
    <location>
        <begin position="1493"/>
        <end position="1503"/>
    </location>
</feature>
<feature type="compositionally biased region" description="Basic and acidic residues" evidence="6">
    <location>
        <begin position="1507"/>
        <end position="1521"/>
    </location>
</feature>
<dbReference type="PROSITE" id="PS51363">
    <property type="entry name" value="W2"/>
    <property type="match status" value="1"/>
</dbReference>
<sequence>MVSRYGVAKEGAVGVAVGVGPMHCLLPHCGGPHHHLSPHHPQNPNHNHVHTHNHQPPPSQQPLSPHAPHIGQMNHGQHQLTINIGHHPQQQQQQQQPQGQHQQGPPQYRIVTANPRSEFHVPGQNYGAQPGAQVGGGGGNIGVPGGRSPSLGGIPQIGQGTPGIQPGGQQQPPQPPTPGVQQQQPQGPAQTTTPPVHTPSPQEMNKQGHLQAQPPSLQPPFVPNQTRPVTQNFYQMGARQPQTRNIHRGNQGGTPHVVAIPNVTTSTGQPQALYQQNIAASSMYLSGQVPSLSQAPGYPMNNHMQPLLAYPSQQRHPSHQSPPFFPGYPPHSLLPPNVYGGYATGPQQWNFYPTHTPPNSSINLNRASTNPVSGGGQNVGGPLVGAQGTAGVPQGTLQQQQQPPPQPIPPMAMPLQQPTYPGHNRGAQTPVNTFQKVPMRAHAIMDIVNPQTGENVAGEIYRNAAAPEETKPRETPQPQNSAIAAEFASRVAKAASESGDNSPSELNHTPSSSTTAPSPTNVKTQINSSKDPIHNQSNNAPLTPIKSNPPRSQNIDSQSSAQETSQVEIESKPVASVAKDWPRNDTKQPTIYHNEHQTPLLTNKENILPQQSSPIPPVATIESDVKSSAPATTTATTTDPIPSQIENTAPQPARESLSLTKTPTSSPPRRKPHQQQQSSAQVAFTGISTGDSVTVTTSTLCTPAAEPVKEQQERESSEKSLPPKEIVSSSTINQAEQQQHLQKNGEPADKIDETKADQKSADGKGNQKQRGKIKPKARDLNRKGAEKEGTDMDAFAVPQSVKTDGKNQQEHPHEDQPTKAVCSTESKIETPEEKPDSEPEPTIEVDQEESIKSEVLKETPETQQSEKIVQNHKDPSKESTPTIEDSNKSSIIADKCVNDVVDHASMTDVSDVEAIVAQKNEENAKVSGLSRAPSETKTLPMADKQNENEPPNQPESKAPLQLKYQYEDDQWSPKNIAGKKRYGRDLLMKLQEDPKSQVRPPNLLDLEVVLKDSTRQPTRNVVDLSAYKGNRTHETLFPGFAKYSFNAKLPPPPNKKSYQGSKKPSKPNVIHLSLSLREDVKLRETENAWKPTILKSEMLPADEAKSQILYKKVRSVLNKLTPQKFNTLVNQVRALEIDTQERLQGVIDLVFEKAVDEPNFSVAYALMCKELSGMKVSTGDKRVDESGKNLEIYVDFRKLLLTRCQIEFEKNLVDESSRAAKVLEIENTADPEKKKELQFNLSEEDRRLRMKSVGNIRFIGELYKQDMLIAKIMHTCVSHLLATPDEENLECLCKLLTTIGKTLEPKSEPAMFSGYFNQLAELSSKRATKKISSRVRFMIQDVIDLRASQWIPRRDDSNPKTMDQIQKEAESERLEIQMNNSTPINTPRRDDRNNDRRRNRGGGSGVGGVGGVGGGSAGYDDGWIVAPFGKTSRQPYAVEVSKLNAKSLPLEETKLGSRTAYIFGGSAAAAKPNTLGTNKYAPLEDLEQDKQRVTPQLPGSRSTGAREYGRADQYKAWEGRGSRNGGHMNSSSSMSSSREGSLPEAARSQSVSMPTSSMKYKIPASIAMPSNPVSKPPQTEEQLKTIIRSVLDKCNGPQTDAFIAGAVKIMKEHFDNSTYPFFIRETLNSILEKPAPFRQRFSGLYAHMINNNTIPLSLFQSEYEKYLEAADDLVIDIPRCWTYFAEVLSEMIYLGAHSLEELKKTTVVLKSMGSCGKLVGELLSKLAKDLGPKVVADKWDQSGLRWNDLVDPSLENPDDIVEKYKLEFLTSDCIGTEKCSGAGLTLDQIHDQLVNLMRGSHFDNITSWILANVGGRSKQPQFIRILVTAILEVSMEIIPATATTAASWKLNSETFKSLLPLITRFVDTEPHLELQCLFAVQAYVHKLEHPQGVLGNVIDALYEGSIISDDAFLSWQQCTDPVEMMGHAVVVKALTSFFVNLKENLDESSEEA</sequence>
<dbReference type="SMART" id="SM00515">
    <property type="entry name" value="eIF5C"/>
    <property type="match status" value="1"/>
</dbReference>
<dbReference type="FunFam" id="1.25.40.180:FF:000042">
    <property type="entry name" value="Eukaryotic translation initiation factor 4 gamma"/>
    <property type="match status" value="1"/>
</dbReference>
<feature type="compositionally biased region" description="Polar residues" evidence="6">
    <location>
        <begin position="199"/>
        <end position="215"/>
    </location>
</feature>
<dbReference type="KEGG" id="fas:105268546"/>
<dbReference type="RefSeq" id="XP_011306511.1">
    <property type="nucleotide sequence ID" value="XM_011308209.1"/>
</dbReference>
<feature type="compositionally biased region" description="Basic and acidic residues" evidence="6">
    <location>
        <begin position="826"/>
        <end position="837"/>
    </location>
</feature>
<dbReference type="SUPFAM" id="SSF48371">
    <property type="entry name" value="ARM repeat"/>
    <property type="match status" value="3"/>
</dbReference>
<feature type="domain" description="MI" evidence="8">
    <location>
        <begin position="1578"/>
        <end position="1707"/>
    </location>
</feature>
<evidence type="ECO:0000259" key="7">
    <source>
        <dbReference type="PROSITE" id="PS51363"/>
    </source>
</evidence>
<feature type="region of interest" description="Disordered" evidence="6">
    <location>
        <begin position="360"/>
        <end position="408"/>
    </location>
</feature>
<feature type="compositionally biased region" description="Basic and acidic residues" evidence="6">
    <location>
        <begin position="1387"/>
        <end position="1396"/>
    </location>
</feature>
<feature type="region of interest" description="Disordered" evidence="6">
    <location>
        <begin position="1352"/>
        <end position="1412"/>
    </location>
</feature>
<feature type="compositionally biased region" description="Low complexity" evidence="6">
    <location>
        <begin position="509"/>
        <end position="520"/>
    </location>
</feature>
<feature type="compositionally biased region" description="Polar residues" evidence="6">
    <location>
        <begin position="360"/>
        <end position="371"/>
    </location>
</feature>
<feature type="compositionally biased region" description="Basic and acidic residues" evidence="6">
    <location>
        <begin position="707"/>
        <end position="722"/>
    </location>
</feature>
<dbReference type="Pfam" id="PF02020">
    <property type="entry name" value="W2"/>
    <property type="match status" value="1"/>
</dbReference>
<dbReference type="InterPro" id="IPR003891">
    <property type="entry name" value="Initiation_fac_eIF4g_MI"/>
</dbReference>
<feature type="compositionally biased region" description="Basic and acidic residues" evidence="6">
    <location>
        <begin position="746"/>
        <end position="762"/>
    </location>
</feature>
<feature type="compositionally biased region" description="Polar residues" evidence="6">
    <location>
        <begin position="878"/>
        <end position="890"/>
    </location>
</feature>
<dbReference type="Pfam" id="PF02847">
    <property type="entry name" value="MA3"/>
    <property type="match status" value="1"/>
</dbReference>
<dbReference type="GO" id="GO:0003743">
    <property type="term" value="F:translation initiation factor activity"/>
    <property type="evidence" value="ECO:0007669"/>
    <property type="project" value="UniProtKB-KW"/>
</dbReference>
<evidence type="ECO:0000313" key="9">
    <source>
        <dbReference type="Proteomes" id="UP000694866"/>
    </source>
</evidence>
<feature type="compositionally biased region" description="Gly residues" evidence="6">
    <location>
        <begin position="373"/>
        <end position="383"/>
    </location>
</feature>
<feature type="compositionally biased region" description="Polar residues" evidence="6">
    <location>
        <begin position="727"/>
        <end position="742"/>
    </location>
</feature>
<feature type="compositionally biased region" description="Low complexity" evidence="6">
    <location>
        <begin position="685"/>
        <end position="699"/>
    </location>
</feature>
<dbReference type="GO" id="GO:0006417">
    <property type="term" value="P:regulation of translation"/>
    <property type="evidence" value="ECO:0007669"/>
    <property type="project" value="UniProtKB-KW"/>
</dbReference>
<dbReference type="GO" id="GO:0016281">
    <property type="term" value="C:eukaryotic translation initiation factor 4F complex"/>
    <property type="evidence" value="ECO:0007669"/>
    <property type="project" value="TreeGrafter"/>
</dbReference>
<organism evidence="9 10">
    <name type="scientific">Fopius arisanus</name>
    <dbReference type="NCBI Taxonomy" id="64838"/>
    <lineage>
        <taxon>Eukaryota</taxon>
        <taxon>Metazoa</taxon>
        <taxon>Ecdysozoa</taxon>
        <taxon>Arthropoda</taxon>
        <taxon>Hexapoda</taxon>
        <taxon>Insecta</taxon>
        <taxon>Pterygota</taxon>
        <taxon>Neoptera</taxon>
        <taxon>Endopterygota</taxon>
        <taxon>Hymenoptera</taxon>
        <taxon>Apocrita</taxon>
        <taxon>Ichneumonoidea</taxon>
        <taxon>Braconidae</taxon>
        <taxon>Opiinae</taxon>
        <taxon>Fopius</taxon>
    </lineage>
</organism>
<dbReference type="PANTHER" id="PTHR23253">
    <property type="entry name" value="EUKARYOTIC TRANSLATION INITIATION FACTOR 4 GAMMA"/>
    <property type="match status" value="1"/>
</dbReference>
<feature type="region of interest" description="Disordered" evidence="6">
    <location>
        <begin position="1483"/>
        <end position="1555"/>
    </location>
</feature>
<dbReference type="InterPro" id="IPR003307">
    <property type="entry name" value="W2_domain"/>
</dbReference>
<evidence type="ECO:0000256" key="3">
    <source>
        <dbReference type="ARBA" id="ARBA00022553"/>
    </source>
</evidence>
<feature type="domain" description="W2" evidence="7">
    <location>
        <begin position="1779"/>
        <end position="1951"/>
    </location>
</feature>
<proteinExistence type="inferred from homology"/>
<dbReference type="CTD" id="100115514"/>
<feature type="compositionally biased region" description="Basic and acidic residues" evidence="6">
    <location>
        <begin position="849"/>
        <end position="860"/>
    </location>
</feature>
<feature type="compositionally biased region" description="Basic and acidic residues" evidence="6">
    <location>
        <begin position="1365"/>
        <end position="1375"/>
    </location>
</feature>
<name>A0A9R1U481_9HYME</name>
<dbReference type="Proteomes" id="UP000694866">
    <property type="component" value="Unplaced"/>
</dbReference>
<dbReference type="Pfam" id="PF02854">
    <property type="entry name" value="MIF4G"/>
    <property type="match status" value="1"/>
</dbReference>
<feature type="region of interest" description="Disordered" evidence="6">
    <location>
        <begin position="86"/>
        <end position="227"/>
    </location>
</feature>
<keyword evidence="3" id="KW-0597">Phosphoprotein</keyword>
<keyword evidence="5" id="KW-0648">Protein biosynthesis</keyword>
<dbReference type="PANTHER" id="PTHR23253:SF78">
    <property type="entry name" value="EUKARYOTIC TRANSLATION INITIATION FACTOR 4G1, ISOFORM B-RELATED"/>
    <property type="match status" value="1"/>
</dbReference>
<comment type="similarity">
    <text evidence="1">Belongs to the eukaryotic initiation factor 4G family.</text>
</comment>
<feature type="region of interest" description="Disordered" evidence="6">
    <location>
        <begin position="33"/>
        <end position="73"/>
    </location>
</feature>
<dbReference type="OrthoDB" id="514777at2759"/>
<protein>
    <submittedName>
        <fullName evidence="10">Eukaryotic translation initiation factor 4 gamma 3 isoform X1</fullName>
    </submittedName>
</protein>
<dbReference type="InterPro" id="IPR003890">
    <property type="entry name" value="MIF4G-like_typ-3"/>
</dbReference>